<dbReference type="InParanoid" id="A0A409YH89"/>
<evidence type="ECO:0000313" key="2">
    <source>
        <dbReference type="Proteomes" id="UP000284842"/>
    </source>
</evidence>
<dbReference type="Proteomes" id="UP000284842">
    <property type="component" value="Unassembled WGS sequence"/>
</dbReference>
<name>A0A409YH89_9AGAR</name>
<sequence>MSTLLFCASSYSSHFDLSTCTSLENAQLLAIIDNKNERNFLHQLTDTLAAIPSPNVVKKLELSLYISITQEDRSQHYRDIYWEGLDKQVDRISSASLSDKVDCTLHLHFIRRYLDTQYDDYNLILQECSDLAEELKEHLLQRTNSNKRIILDVIHYLNVDMHF</sequence>
<proteinExistence type="predicted"/>
<comment type="caution">
    <text evidence="1">The sequence shown here is derived from an EMBL/GenBank/DDBJ whole genome shotgun (WGS) entry which is preliminary data.</text>
</comment>
<organism evidence="1 2">
    <name type="scientific">Panaeolus cyanescens</name>
    <dbReference type="NCBI Taxonomy" id="181874"/>
    <lineage>
        <taxon>Eukaryota</taxon>
        <taxon>Fungi</taxon>
        <taxon>Dikarya</taxon>
        <taxon>Basidiomycota</taxon>
        <taxon>Agaricomycotina</taxon>
        <taxon>Agaricomycetes</taxon>
        <taxon>Agaricomycetidae</taxon>
        <taxon>Agaricales</taxon>
        <taxon>Agaricineae</taxon>
        <taxon>Galeropsidaceae</taxon>
        <taxon>Panaeolus</taxon>
    </lineage>
</organism>
<gene>
    <name evidence="1" type="ORF">CVT24_011730</name>
</gene>
<reference evidence="1 2" key="1">
    <citation type="journal article" date="2018" name="Evol. Lett.">
        <title>Horizontal gene cluster transfer increased hallucinogenic mushroom diversity.</title>
        <authorList>
            <person name="Reynolds H.T."/>
            <person name="Vijayakumar V."/>
            <person name="Gluck-Thaler E."/>
            <person name="Korotkin H.B."/>
            <person name="Matheny P.B."/>
            <person name="Slot J.C."/>
        </authorList>
    </citation>
    <scope>NUCLEOTIDE SEQUENCE [LARGE SCALE GENOMIC DNA]</scope>
    <source>
        <strain evidence="1 2">2629</strain>
    </source>
</reference>
<protein>
    <submittedName>
        <fullName evidence="1">Uncharacterized protein</fullName>
    </submittedName>
</protein>
<dbReference type="EMBL" id="NHTK01001170">
    <property type="protein sequence ID" value="PPR02387.1"/>
    <property type="molecule type" value="Genomic_DNA"/>
</dbReference>
<accession>A0A409YH89</accession>
<dbReference type="AlphaFoldDB" id="A0A409YH89"/>
<keyword evidence="2" id="KW-1185">Reference proteome</keyword>
<evidence type="ECO:0000313" key="1">
    <source>
        <dbReference type="EMBL" id="PPR02387.1"/>
    </source>
</evidence>